<keyword evidence="10" id="KW-1185">Reference proteome</keyword>
<dbReference type="GO" id="GO:0009253">
    <property type="term" value="P:peptidoglycan catabolic process"/>
    <property type="evidence" value="ECO:0007669"/>
    <property type="project" value="InterPro"/>
</dbReference>
<dbReference type="InterPro" id="IPR051206">
    <property type="entry name" value="NAMLAA_amidase_2"/>
</dbReference>
<dbReference type="AlphaFoldDB" id="Q8ES14"/>
<dbReference type="SMART" id="SM00644">
    <property type="entry name" value="Ami_2"/>
    <property type="match status" value="1"/>
</dbReference>
<evidence type="ECO:0000259" key="8">
    <source>
        <dbReference type="SMART" id="SM00644"/>
    </source>
</evidence>
<evidence type="ECO:0000256" key="7">
    <source>
        <dbReference type="SAM" id="SignalP"/>
    </source>
</evidence>
<dbReference type="HOGENOM" id="CLU_098539_0_0_9"/>
<dbReference type="PANTHER" id="PTHR30417">
    <property type="entry name" value="N-ACETYLMURAMOYL-L-ALANINE AMIDASE AMID"/>
    <property type="match status" value="1"/>
</dbReference>
<dbReference type="OrthoDB" id="66275at2"/>
<keyword evidence="4" id="KW-0961">Cell wall biogenesis/degradation</keyword>
<reference evidence="9 10" key="1">
    <citation type="journal article" date="2001" name="FEMS Microbiol. Lett.">
        <title>Oceanobacillus iheyensis gen. nov., sp. nov., a deep-sea extremely halotolerant and alkaliphilic species isolated from a depth of 1050 m on the Iheya Ridge.</title>
        <authorList>
            <person name="Lu J."/>
            <person name="Nogi Y."/>
            <person name="Takami H."/>
        </authorList>
    </citation>
    <scope>NUCLEOTIDE SEQUENCE [LARGE SCALE GENOMIC DNA]</scope>
    <source>
        <strain evidence="10">DSM 14371 / CIP 107618 / JCM 11309 / KCTC 3954 / HTE831</strain>
    </source>
</reference>
<comment type="catalytic activity">
    <reaction evidence="1">
        <text>Hydrolyzes the link between N-acetylmuramoyl residues and L-amino acid residues in certain cell-wall glycopeptides.</text>
        <dbReference type="EC" id="3.5.1.28"/>
    </reaction>
</comment>
<organism evidence="9 10">
    <name type="scientific">Oceanobacillus iheyensis (strain DSM 14371 / CIP 107618 / JCM 11309 / KCTC 3954 / HTE831)</name>
    <dbReference type="NCBI Taxonomy" id="221109"/>
    <lineage>
        <taxon>Bacteria</taxon>
        <taxon>Bacillati</taxon>
        <taxon>Bacillota</taxon>
        <taxon>Bacilli</taxon>
        <taxon>Bacillales</taxon>
        <taxon>Bacillaceae</taxon>
        <taxon>Oceanobacillus</taxon>
    </lineage>
</organism>
<dbReference type="Pfam" id="PF01510">
    <property type="entry name" value="Amidase_2"/>
    <property type="match status" value="1"/>
</dbReference>
<evidence type="ECO:0000313" key="10">
    <source>
        <dbReference type="Proteomes" id="UP000000822"/>
    </source>
</evidence>
<dbReference type="KEGG" id="oih:OB0830"/>
<gene>
    <name evidence="9" type="ordered locus">OB0830</name>
</gene>
<accession>Q8ES14</accession>
<dbReference type="CDD" id="cd06583">
    <property type="entry name" value="PGRP"/>
    <property type="match status" value="1"/>
</dbReference>
<proteinExistence type="predicted"/>
<feature type="domain" description="N-acetylmuramoyl-L-alanine amidase" evidence="8">
    <location>
        <begin position="54"/>
        <end position="220"/>
    </location>
</feature>
<evidence type="ECO:0000256" key="6">
    <source>
        <dbReference type="ARBA" id="ARBA00032390"/>
    </source>
</evidence>
<dbReference type="PROSITE" id="PS51257">
    <property type="entry name" value="PROKAR_LIPOPROTEIN"/>
    <property type="match status" value="1"/>
</dbReference>
<reference evidence="9 10" key="2">
    <citation type="journal article" date="2002" name="Nucleic Acids Res.">
        <title>Genome sequence of Oceanobacillus iheyensis isolated from the Iheya Ridge and its unexpected adaptive capabilities to extreme environments.</title>
        <authorList>
            <person name="Takami H."/>
            <person name="Takaki Y."/>
            <person name="Uchiyama I."/>
        </authorList>
    </citation>
    <scope>NUCLEOTIDE SEQUENCE [LARGE SCALE GENOMIC DNA]</scope>
    <source>
        <strain evidence="10">DSM 14371 / CIP 107618 / JCM 11309 / KCTC 3954 / HTE831</strain>
    </source>
</reference>
<keyword evidence="3" id="KW-0378">Hydrolase</keyword>
<dbReference type="eggNOG" id="COG3023">
    <property type="taxonomic scope" value="Bacteria"/>
</dbReference>
<sequence length="234" mass="27338">MFNLWKISFVIVALFFLVACKQEVTKDTLEVAAKEEKVESVEVNFEEKMIDMYLPEENSEPRDSLVTHVMLHFSSNVIEKPEDPFQVEDIYKVFHDYGVSTHYVIDRTGEIYRFVSEDRNAYHAGEGKIEGVPKYENNMNRYSIGIELLAIGTKEEMMPMMSPELYDTISSKHIGYTDKQYDALQDLLIDISSRHHKLKLNRNHIIGHQEYAPERKTDPGALFDWERLMSDFEN</sequence>
<keyword evidence="7" id="KW-0732">Signal</keyword>
<evidence type="ECO:0000256" key="1">
    <source>
        <dbReference type="ARBA" id="ARBA00001561"/>
    </source>
</evidence>
<dbReference type="GO" id="GO:0009254">
    <property type="term" value="P:peptidoglycan turnover"/>
    <property type="evidence" value="ECO:0007669"/>
    <property type="project" value="TreeGrafter"/>
</dbReference>
<dbReference type="PhylomeDB" id="Q8ES14"/>
<evidence type="ECO:0000256" key="3">
    <source>
        <dbReference type="ARBA" id="ARBA00022801"/>
    </source>
</evidence>
<evidence type="ECO:0000256" key="2">
    <source>
        <dbReference type="ARBA" id="ARBA00011901"/>
    </source>
</evidence>
<dbReference type="InterPro" id="IPR036505">
    <property type="entry name" value="Amidase/PGRP_sf"/>
</dbReference>
<dbReference type="EC" id="3.5.1.28" evidence="2"/>
<name>Q8ES14_OCEIH</name>
<dbReference type="GO" id="GO:0071555">
    <property type="term" value="P:cell wall organization"/>
    <property type="evidence" value="ECO:0007669"/>
    <property type="project" value="UniProtKB-KW"/>
</dbReference>
<dbReference type="GO" id="GO:0008745">
    <property type="term" value="F:N-acetylmuramoyl-L-alanine amidase activity"/>
    <property type="evidence" value="ECO:0007669"/>
    <property type="project" value="UniProtKB-EC"/>
</dbReference>
<dbReference type="InterPro" id="IPR002502">
    <property type="entry name" value="Amidase_domain"/>
</dbReference>
<dbReference type="PANTHER" id="PTHR30417:SF1">
    <property type="entry name" value="N-ACETYLMURAMOYL-L-ALANINE AMIDASE AMID"/>
    <property type="match status" value="1"/>
</dbReference>
<dbReference type="Proteomes" id="UP000000822">
    <property type="component" value="Chromosome"/>
</dbReference>
<evidence type="ECO:0000256" key="4">
    <source>
        <dbReference type="ARBA" id="ARBA00023316"/>
    </source>
</evidence>
<evidence type="ECO:0000256" key="5">
    <source>
        <dbReference type="ARBA" id="ARBA00030881"/>
    </source>
</evidence>
<dbReference type="RefSeq" id="WP_011065236.1">
    <property type="nucleotide sequence ID" value="NC_004193.1"/>
</dbReference>
<dbReference type="SUPFAM" id="SSF55846">
    <property type="entry name" value="N-acetylmuramoyl-L-alanine amidase-like"/>
    <property type="match status" value="1"/>
</dbReference>
<feature type="chain" id="PRO_5039570779" description="N-acetylmuramoyl-L-alanine amidase" evidence="7">
    <location>
        <begin position="22"/>
        <end position="234"/>
    </location>
</feature>
<evidence type="ECO:0000313" key="9">
    <source>
        <dbReference type="EMBL" id="BAC12786.1"/>
    </source>
</evidence>
<protein>
    <recommendedName>
        <fullName evidence="2">N-acetylmuramoyl-L-alanine amidase</fullName>
        <ecNumber evidence="2">3.5.1.28</ecNumber>
    </recommendedName>
    <alternativeName>
        <fullName evidence="6">Autolysin</fullName>
    </alternativeName>
    <alternativeName>
        <fullName evidence="5">Cell wall hydrolase</fullName>
    </alternativeName>
</protein>
<dbReference type="EMBL" id="BA000028">
    <property type="protein sequence ID" value="BAC12786.1"/>
    <property type="molecule type" value="Genomic_DNA"/>
</dbReference>
<dbReference type="STRING" id="221109.gene:10733051"/>
<dbReference type="Gene3D" id="3.40.80.10">
    <property type="entry name" value="Peptidoglycan recognition protein-like"/>
    <property type="match status" value="1"/>
</dbReference>
<feature type="signal peptide" evidence="7">
    <location>
        <begin position="1"/>
        <end position="21"/>
    </location>
</feature>